<proteinExistence type="predicted"/>
<evidence type="ECO:0000313" key="2">
    <source>
        <dbReference type="Proteomes" id="UP000810207"/>
    </source>
</evidence>
<organism evidence="1 2">
    <name type="scientific">Paenibacillus xylanexedens</name>
    <dbReference type="NCBI Taxonomy" id="528191"/>
    <lineage>
        <taxon>Bacteria</taxon>
        <taxon>Bacillati</taxon>
        <taxon>Bacillota</taxon>
        <taxon>Bacilli</taxon>
        <taxon>Bacillales</taxon>
        <taxon>Paenibacillaceae</taxon>
        <taxon>Paenibacillus</taxon>
    </lineage>
</organism>
<gene>
    <name evidence="1" type="ORF">J2Z28_000908</name>
</gene>
<name>A0ABS4RN79_PAEXY</name>
<comment type="caution">
    <text evidence="1">The sequence shown here is derived from an EMBL/GenBank/DDBJ whole genome shotgun (WGS) entry which is preliminary data.</text>
</comment>
<reference evidence="1 2" key="1">
    <citation type="submission" date="2021-03" db="EMBL/GenBank/DDBJ databases">
        <title>Genomic Encyclopedia of Type Strains, Phase IV (KMG-IV): sequencing the most valuable type-strain genomes for metagenomic binning, comparative biology and taxonomic classification.</title>
        <authorList>
            <person name="Goeker M."/>
        </authorList>
    </citation>
    <scope>NUCLEOTIDE SEQUENCE [LARGE SCALE GENOMIC DNA]</scope>
    <source>
        <strain evidence="1 2">DSM 21292</strain>
    </source>
</reference>
<accession>A0ABS4RN79</accession>
<dbReference type="RefSeq" id="WP_211081332.1">
    <property type="nucleotide sequence ID" value="NZ_JAGIKV010000002.1"/>
</dbReference>
<protein>
    <submittedName>
        <fullName evidence="1">Uncharacterized protein</fullName>
    </submittedName>
</protein>
<evidence type="ECO:0000313" key="1">
    <source>
        <dbReference type="EMBL" id="MBP2244298.1"/>
    </source>
</evidence>
<dbReference type="Proteomes" id="UP000810207">
    <property type="component" value="Unassembled WGS sequence"/>
</dbReference>
<dbReference type="EMBL" id="JAGIKV010000002">
    <property type="protein sequence ID" value="MBP2244298.1"/>
    <property type="molecule type" value="Genomic_DNA"/>
</dbReference>
<keyword evidence="2" id="KW-1185">Reference proteome</keyword>
<sequence length="164" mass="20004">MEINQEIIKMLYQIHWFSKCGIRDYRSDTVIYTNSWVEASEYYNSREWEETTLKARNQLTLYLHNNFSKEYLHWNAILKEAKKIINTMLSEQLDRTRNEFQLEDVFSECVRWDILNIIMEYSYLSKLRKKYNRFYSEQILYIYSIGHLPCGWEGKWPSGKLVII</sequence>